<gene>
    <name evidence="1" type="ORF">GMARGA_LOCUS1506</name>
</gene>
<evidence type="ECO:0000313" key="1">
    <source>
        <dbReference type="EMBL" id="CAG8486543.1"/>
    </source>
</evidence>
<name>A0ABM8VZJ5_GIGMA</name>
<proteinExistence type="predicted"/>
<keyword evidence="2" id="KW-1185">Reference proteome</keyword>
<accession>A0ABM8VZJ5</accession>
<dbReference type="EMBL" id="CAJVQB010000398">
    <property type="protein sequence ID" value="CAG8486543.1"/>
    <property type="molecule type" value="Genomic_DNA"/>
</dbReference>
<comment type="caution">
    <text evidence="1">The sequence shown here is derived from an EMBL/GenBank/DDBJ whole genome shotgun (WGS) entry which is preliminary data.</text>
</comment>
<evidence type="ECO:0000313" key="2">
    <source>
        <dbReference type="Proteomes" id="UP000789901"/>
    </source>
</evidence>
<sequence length="68" mass="8226">MDLNTYELYYQYLTKAIIPAHYTSQECQSLKHKTWYYFILNSETEAILFNLYDDSLADHYATYQRIAK</sequence>
<dbReference type="Proteomes" id="UP000789901">
    <property type="component" value="Unassembled WGS sequence"/>
</dbReference>
<reference evidence="1 2" key="1">
    <citation type="submission" date="2021-06" db="EMBL/GenBank/DDBJ databases">
        <authorList>
            <person name="Kallberg Y."/>
            <person name="Tangrot J."/>
            <person name="Rosling A."/>
        </authorList>
    </citation>
    <scope>NUCLEOTIDE SEQUENCE [LARGE SCALE GENOMIC DNA]</scope>
    <source>
        <strain evidence="1 2">120-4 pot B 10/14</strain>
    </source>
</reference>
<protein>
    <submittedName>
        <fullName evidence="1">31939_t:CDS:1</fullName>
    </submittedName>
</protein>
<organism evidence="1 2">
    <name type="scientific">Gigaspora margarita</name>
    <dbReference type="NCBI Taxonomy" id="4874"/>
    <lineage>
        <taxon>Eukaryota</taxon>
        <taxon>Fungi</taxon>
        <taxon>Fungi incertae sedis</taxon>
        <taxon>Mucoromycota</taxon>
        <taxon>Glomeromycotina</taxon>
        <taxon>Glomeromycetes</taxon>
        <taxon>Diversisporales</taxon>
        <taxon>Gigasporaceae</taxon>
        <taxon>Gigaspora</taxon>
    </lineage>
</organism>